<evidence type="ECO:0000313" key="3">
    <source>
        <dbReference type="Proteomes" id="UP000321525"/>
    </source>
</evidence>
<accession>A0A5C6QR26</accession>
<keyword evidence="3" id="KW-1185">Reference proteome</keyword>
<sequence length="105" mass="11864">MALATDLRHFIDEAGNVLELTDQAKMVFVFLSEIVLALSENIEQPLVNVNLKCNTRAKQLSCIGEIKAKSITLGLIEWHCDTCQACGTITHWQGTRWDKQQRVLH</sequence>
<evidence type="ECO:0000313" key="1">
    <source>
        <dbReference type="EMBL" id="TWX62634.1"/>
    </source>
</evidence>
<dbReference type="RefSeq" id="WP_146797168.1">
    <property type="nucleotide sequence ID" value="NZ_VOLP01000003.1"/>
</dbReference>
<dbReference type="Proteomes" id="UP000321525">
    <property type="component" value="Unassembled WGS sequence"/>
</dbReference>
<name>A0A5C6QR26_9GAMM</name>
<gene>
    <name evidence="1" type="ORF">ESZ26_02045</name>
    <name evidence="2" type="ORF">ESZ27_01655</name>
</gene>
<proteinExistence type="predicted"/>
<dbReference type="OrthoDB" id="4715778at2"/>
<dbReference type="EMBL" id="VOLQ01000002">
    <property type="protein sequence ID" value="TWX71545.1"/>
    <property type="molecule type" value="Genomic_DNA"/>
</dbReference>
<dbReference type="AlphaFoldDB" id="A0A5C6QR26"/>
<evidence type="ECO:0000313" key="4">
    <source>
        <dbReference type="Proteomes" id="UP000321917"/>
    </source>
</evidence>
<dbReference type="Proteomes" id="UP000321917">
    <property type="component" value="Unassembled WGS sequence"/>
</dbReference>
<organism evidence="2 4">
    <name type="scientific">Colwellia hornerae</name>
    <dbReference type="NCBI Taxonomy" id="89402"/>
    <lineage>
        <taxon>Bacteria</taxon>
        <taxon>Pseudomonadati</taxon>
        <taxon>Pseudomonadota</taxon>
        <taxon>Gammaproteobacteria</taxon>
        <taxon>Alteromonadales</taxon>
        <taxon>Colwelliaceae</taxon>
        <taxon>Colwellia</taxon>
    </lineage>
</organism>
<evidence type="ECO:0000313" key="2">
    <source>
        <dbReference type="EMBL" id="TWX71545.1"/>
    </source>
</evidence>
<reference evidence="2 4" key="1">
    <citation type="submission" date="2019-07" db="EMBL/GenBank/DDBJ databases">
        <title>Genomes of sea-ice associated Colwellia species.</title>
        <authorList>
            <person name="Bowman J.P."/>
        </authorList>
    </citation>
    <scope>NUCLEOTIDE SEQUENCE [LARGE SCALE GENOMIC DNA]</scope>
    <source>
        <strain evidence="1 3">ACAM 607</strain>
        <strain evidence="2 4">IC036</strain>
    </source>
</reference>
<comment type="caution">
    <text evidence="2">The sequence shown here is derived from an EMBL/GenBank/DDBJ whole genome shotgun (WGS) entry which is preliminary data.</text>
</comment>
<protein>
    <submittedName>
        <fullName evidence="2">Uncharacterized protein</fullName>
    </submittedName>
</protein>
<dbReference type="EMBL" id="VOLR01000002">
    <property type="protein sequence ID" value="TWX62634.1"/>
    <property type="molecule type" value="Genomic_DNA"/>
</dbReference>